<evidence type="ECO:0000313" key="14">
    <source>
        <dbReference type="EMBL" id="ACI97633.1"/>
    </source>
</evidence>
<dbReference type="eggNOG" id="COG1766">
    <property type="taxonomic scope" value="Bacteria"/>
</dbReference>
<keyword evidence="14" id="KW-0282">Flagellum</keyword>
<keyword evidence="7 11" id="KW-0472">Membrane</keyword>
<keyword evidence="5 11" id="KW-0812">Transmembrane</keyword>
<evidence type="ECO:0000256" key="3">
    <source>
        <dbReference type="ARBA" id="ARBA00007971"/>
    </source>
</evidence>
<evidence type="ECO:0000256" key="8">
    <source>
        <dbReference type="ARBA" id="ARBA00023143"/>
    </source>
</evidence>
<sequence length="573" mass="60511">MPFGCGRTISATGLQKRKRFGAVVANLLQNLRALGQRRLMLLAAAGAGVLLAVALVAFGLSRAPMGLLYAGLDDAEAGRILTQLQSMKVPYQVSGTGGAILLPQDQIARTRMLLAQQGLPSAGGAGYELFDEQGALGLTSFMQRLNKARALEGELARTIQTLNGVKSARVHLSMPDGEAFAPGAAPAGASVVVRTVTGGLDRSQALAIRHLVAAAVPRLQPGAVTVMDASGVVLAADGGATDGLALLHAEELRSATETRLARAIEEMLVPRFGPGNIRVRVAAEIDLGRETLREQTFDPNSRVLRSTQTVEERESSLDRDTDQPTTVEQNLPLEAADAQAPQGSRSESAREEETANYEISSILRERAQDAGEIRRLAVAVVVNGSYVPGADGKSVYQPRSDEELSRIEHLVRTAIGFDDRRGDMVAVENLQFLAGPEEPVAAPATEPGLVGNDMVRLLQWVVLGVVAVLVILLVLRPLVLRSKEVPAPAAAQAAAPPQLADATTPVAGQLTHEGSDLVPAGEEGSQEMDDIVDLRSVEGGVSAAALRRLAGIVDEHPEESITVLRTWIYEGAS</sequence>
<gene>
    <name evidence="14" type="primary">fliF</name>
    <name evidence="14" type="ordered locus">RC1_0184</name>
</gene>
<evidence type="ECO:0000259" key="12">
    <source>
        <dbReference type="Pfam" id="PF01514"/>
    </source>
</evidence>
<keyword evidence="6 11" id="KW-1133">Transmembrane helix</keyword>
<dbReference type="STRING" id="414684.RC1_0184"/>
<feature type="domain" description="Flagellar M-ring N-terminal" evidence="12">
    <location>
        <begin position="61"/>
        <end position="235"/>
    </location>
</feature>
<evidence type="ECO:0000256" key="10">
    <source>
        <dbReference type="SAM" id="MobiDB-lite"/>
    </source>
</evidence>
<keyword evidence="14" id="KW-0969">Cilium</keyword>
<dbReference type="PANTHER" id="PTHR30046:SF0">
    <property type="entry name" value="FLAGELLAR M-RING PROTEIN"/>
    <property type="match status" value="1"/>
</dbReference>
<dbReference type="AlphaFoldDB" id="B6IQ97"/>
<name>B6IQ97_RHOCS</name>
<dbReference type="InterPro" id="IPR013556">
    <property type="entry name" value="Flag_M-ring_C"/>
</dbReference>
<reference evidence="14 15" key="1">
    <citation type="journal article" date="2010" name="BMC Genomics">
        <title>Metabolic flexibility revealed in the genome of the cyst-forming alpha-1 proteobacterium Rhodospirillum centenum.</title>
        <authorList>
            <person name="Lu Y.K."/>
            <person name="Marden J."/>
            <person name="Han M."/>
            <person name="Swingley W.D."/>
            <person name="Mastrian S.D."/>
            <person name="Chowdhury S.R."/>
            <person name="Hao J."/>
            <person name="Helmy T."/>
            <person name="Kim S."/>
            <person name="Kurdoglu A.A."/>
            <person name="Matthies H.J."/>
            <person name="Rollo D."/>
            <person name="Stothard P."/>
            <person name="Blankenship R.E."/>
            <person name="Bauer C.E."/>
            <person name="Touchman J.W."/>
        </authorList>
    </citation>
    <scope>NUCLEOTIDE SEQUENCE [LARGE SCALE GENOMIC DNA]</scope>
    <source>
        <strain evidence="15">ATCC 51521 / SW</strain>
    </source>
</reference>
<dbReference type="GO" id="GO:0071973">
    <property type="term" value="P:bacterial-type flagellum-dependent cell motility"/>
    <property type="evidence" value="ECO:0007669"/>
    <property type="project" value="InterPro"/>
</dbReference>
<evidence type="ECO:0000256" key="4">
    <source>
        <dbReference type="ARBA" id="ARBA00022475"/>
    </source>
</evidence>
<keyword evidence="4" id="KW-1003">Cell membrane</keyword>
<dbReference type="HOGENOM" id="CLU_028108_4_1_5"/>
<comment type="function">
    <text evidence="9">The M ring may be actively involved in energy transduction.</text>
</comment>
<keyword evidence="8 9" id="KW-0975">Bacterial flagellum</keyword>
<feature type="compositionally biased region" description="Basic and acidic residues" evidence="10">
    <location>
        <begin position="310"/>
        <end position="322"/>
    </location>
</feature>
<evidence type="ECO:0000256" key="11">
    <source>
        <dbReference type="SAM" id="Phobius"/>
    </source>
</evidence>
<dbReference type="GO" id="GO:0003774">
    <property type="term" value="F:cytoskeletal motor activity"/>
    <property type="evidence" value="ECO:0007669"/>
    <property type="project" value="InterPro"/>
</dbReference>
<feature type="region of interest" description="Disordered" evidence="10">
    <location>
        <begin position="298"/>
        <end position="356"/>
    </location>
</feature>
<dbReference type="PRINTS" id="PR01009">
    <property type="entry name" value="FLGMRINGFLIF"/>
</dbReference>
<accession>B6IQ97</accession>
<dbReference type="EMBL" id="CP000613">
    <property type="protein sequence ID" value="ACI97633.1"/>
    <property type="molecule type" value="Genomic_DNA"/>
</dbReference>
<evidence type="ECO:0000256" key="6">
    <source>
        <dbReference type="ARBA" id="ARBA00022989"/>
    </source>
</evidence>
<organism evidence="14 15">
    <name type="scientific">Rhodospirillum centenum (strain ATCC 51521 / SW)</name>
    <dbReference type="NCBI Taxonomy" id="414684"/>
    <lineage>
        <taxon>Bacteria</taxon>
        <taxon>Pseudomonadati</taxon>
        <taxon>Pseudomonadota</taxon>
        <taxon>Alphaproteobacteria</taxon>
        <taxon>Rhodospirillales</taxon>
        <taxon>Rhodospirillaceae</taxon>
        <taxon>Rhodospirillum</taxon>
    </lineage>
</organism>
<dbReference type="GO" id="GO:0009431">
    <property type="term" value="C:bacterial-type flagellum basal body, MS ring"/>
    <property type="evidence" value="ECO:0007669"/>
    <property type="project" value="InterPro"/>
</dbReference>
<feature type="transmembrane region" description="Helical" evidence="11">
    <location>
        <begin position="457"/>
        <end position="475"/>
    </location>
</feature>
<dbReference type="InterPro" id="IPR000067">
    <property type="entry name" value="FlgMring_FliF"/>
</dbReference>
<evidence type="ECO:0000256" key="9">
    <source>
        <dbReference type="PIRNR" id="PIRNR004862"/>
    </source>
</evidence>
<dbReference type="PIRSF" id="PIRSF004862">
    <property type="entry name" value="FliF"/>
    <property type="match status" value="1"/>
</dbReference>
<dbReference type="PANTHER" id="PTHR30046">
    <property type="entry name" value="FLAGELLAR M-RING PROTEIN"/>
    <property type="match status" value="1"/>
</dbReference>
<dbReference type="Gene3D" id="3.30.300.30">
    <property type="match status" value="1"/>
</dbReference>
<feature type="transmembrane region" description="Helical" evidence="11">
    <location>
        <begin position="39"/>
        <end position="60"/>
    </location>
</feature>
<dbReference type="InterPro" id="IPR043427">
    <property type="entry name" value="YscJ/FliF"/>
</dbReference>
<dbReference type="KEGG" id="rce:RC1_0184"/>
<evidence type="ECO:0000256" key="5">
    <source>
        <dbReference type="ARBA" id="ARBA00022692"/>
    </source>
</evidence>
<dbReference type="InterPro" id="IPR045851">
    <property type="entry name" value="AMP-bd_C_sf"/>
</dbReference>
<keyword evidence="15" id="KW-1185">Reference proteome</keyword>
<evidence type="ECO:0000256" key="2">
    <source>
        <dbReference type="ARBA" id="ARBA00004651"/>
    </source>
</evidence>
<dbReference type="Pfam" id="PF08345">
    <property type="entry name" value="YscJ_FliF_C"/>
    <property type="match status" value="1"/>
</dbReference>
<dbReference type="NCBIfam" id="TIGR00206">
    <property type="entry name" value="fliF"/>
    <property type="match status" value="1"/>
</dbReference>
<evidence type="ECO:0000313" key="15">
    <source>
        <dbReference type="Proteomes" id="UP000001591"/>
    </source>
</evidence>
<evidence type="ECO:0000256" key="7">
    <source>
        <dbReference type="ARBA" id="ARBA00023136"/>
    </source>
</evidence>
<evidence type="ECO:0000259" key="13">
    <source>
        <dbReference type="Pfam" id="PF08345"/>
    </source>
</evidence>
<dbReference type="Pfam" id="PF01514">
    <property type="entry name" value="YscJ_FliF"/>
    <property type="match status" value="1"/>
</dbReference>
<keyword evidence="14" id="KW-0966">Cell projection</keyword>
<dbReference type="GO" id="GO:0005886">
    <property type="term" value="C:plasma membrane"/>
    <property type="evidence" value="ECO:0007669"/>
    <property type="project" value="UniProtKB-SubCell"/>
</dbReference>
<protein>
    <recommendedName>
        <fullName evidence="9">Flagellar M-ring protein</fullName>
    </recommendedName>
</protein>
<dbReference type="InterPro" id="IPR006182">
    <property type="entry name" value="FliF_N_dom"/>
</dbReference>
<comment type="subcellular location">
    <subcellularLocation>
        <location evidence="1 9">Bacterial flagellum basal body</location>
    </subcellularLocation>
    <subcellularLocation>
        <location evidence="2">Cell membrane</location>
        <topology evidence="2">Multi-pass membrane protein</topology>
    </subcellularLocation>
</comment>
<comment type="similarity">
    <text evidence="3 9">Belongs to the FliF family.</text>
</comment>
<feature type="compositionally biased region" description="Polar residues" evidence="10">
    <location>
        <begin position="298"/>
        <end position="309"/>
    </location>
</feature>
<feature type="domain" description="Flagellar M-ring C-terminal" evidence="13">
    <location>
        <begin position="268"/>
        <end position="432"/>
    </location>
</feature>
<proteinExistence type="inferred from homology"/>
<dbReference type="Proteomes" id="UP000001591">
    <property type="component" value="Chromosome"/>
</dbReference>
<evidence type="ECO:0000256" key="1">
    <source>
        <dbReference type="ARBA" id="ARBA00004117"/>
    </source>
</evidence>